<reference evidence="2" key="1">
    <citation type="journal article" date="2018" name="MSphere">
        <title>Fusobacterium Genomics Using MinION and Illumina Sequencing Enables Genome Completion and Correction.</title>
        <authorList>
            <person name="Todd S.M."/>
            <person name="Settlage R.E."/>
            <person name="Lahmers K.K."/>
            <person name="Slade D.J."/>
        </authorList>
    </citation>
    <scope>NUCLEOTIDE SEQUENCE [LARGE SCALE GENOMIC DNA]</scope>
    <source>
        <strain evidence="2">ATCC 27725</strain>
    </source>
</reference>
<dbReference type="InterPro" id="IPR048813">
    <property type="entry name" value="GP7-like"/>
</dbReference>
<accession>A0ABM6U249</accession>
<evidence type="ECO:0000313" key="2">
    <source>
        <dbReference type="Proteomes" id="UP000241238"/>
    </source>
</evidence>
<name>A0ABM6U249_FUSVA</name>
<dbReference type="NCBIfam" id="NF045672">
    <property type="entry name" value="MCP_gp7_epsi_15"/>
    <property type="match status" value="1"/>
</dbReference>
<dbReference type="RefSeq" id="WP_005948941.1">
    <property type="nucleotide sequence ID" value="NZ_CP028103.1"/>
</dbReference>
<dbReference type="EMBL" id="CP028103">
    <property type="protein sequence ID" value="AVQ30338.1"/>
    <property type="molecule type" value="Genomic_DNA"/>
</dbReference>
<gene>
    <name evidence="1" type="ORF">C4N18_03490</name>
</gene>
<dbReference type="Proteomes" id="UP000241238">
    <property type="component" value="Chromosome"/>
</dbReference>
<keyword evidence="2" id="KW-1185">Reference proteome</keyword>
<proteinExistence type="predicted"/>
<dbReference type="GeneID" id="77467042"/>
<evidence type="ECO:0000313" key="1">
    <source>
        <dbReference type="EMBL" id="AVQ30338.1"/>
    </source>
</evidence>
<protein>
    <submittedName>
        <fullName evidence="1">Phage capsid protein</fullName>
    </submittedName>
</protein>
<sequence length="317" mass="34003">MAVTLAQAKLNVQDALQMGVIDEFAKSNFIMANIPWDDCVSPTGGGATLTYAYTRLKTQPTATFREVNTEYTAQEVEKERHTADIKIFGGAFQIDRVIADMGGIISEVTLQMQQKIKAASALFNENVINGDSAVDNKAFDGLDKALTGSSTEVVPTAPIDLSTSAAVDTNWKEFLDVLDEFLMGLDGTPSMIGGNTKLIAKIRACARRAGMYQVTKNDFGQQVESYNTIPLVDLGAKAGTNDPVVKTDTSTGETSLYAIRFGLDGFHAVTTPGQFIKTWLPDYNTAGAVKTGEVEALAAVVLKTTKAAGVLRKIKVQ</sequence>
<organism evidence="1 2">
    <name type="scientific">Fusobacterium varium ATCC 27725</name>
    <dbReference type="NCBI Taxonomy" id="469618"/>
    <lineage>
        <taxon>Bacteria</taxon>
        <taxon>Fusobacteriati</taxon>
        <taxon>Fusobacteriota</taxon>
        <taxon>Fusobacteriia</taxon>
        <taxon>Fusobacteriales</taxon>
        <taxon>Fusobacteriaceae</taxon>
        <taxon>Fusobacterium</taxon>
    </lineage>
</organism>